<gene>
    <name evidence="11" type="ORF">EKH83_16420</name>
    <name evidence="10" type="ORF">F1649_03855</name>
</gene>
<dbReference type="EMBL" id="VWNE01000005">
    <property type="protein sequence ID" value="KAA8485262.1"/>
    <property type="molecule type" value="Genomic_DNA"/>
</dbReference>
<dbReference type="Pfam" id="PF18917">
    <property type="entry name" value="LiaI-LiaF-like_TM1"/>
    <property type="match status" value="1"/>
</dbReference>
<feature type="transmembrane region" description="Helical" evidence="7">
    <location>
        <begin position="135"/>
        <end position="157"/>
    </location>
</feature>
<feature type="transmembrane region" description="Helical" evidence="7">
    <location>
        <begin position="31"/>
        <end position="57"/>
    </location>
</feature>
<dbReference type="InterPro" id="IPR007168">
    <property type="entry name" value="Phageshock_PspC_N"/>
</dbReference>
<dbReference type="InterPro" id="IPR043726">
    <property type="entry name" value="LiaI-LiaF-like_TM1"/>
</dbReference>
<sequence>MEKKLQRDENNKMLAGVAAGLGEYFDVDVTWVRVIFILMAIFGLSGVLIYIILWIVVPPKPFFADFRKYDADYRVNDDPAAPFQPGQPFQSGQPFQQGQPFMYPREKKEGKGRFVAGIILVALGAFFLVDEFFYIPYWFSFEKLWPVILIVVGIVILGKSGKKSTFSGVNDQQSAADVFEKKEKEKEDDKSDDQPLA</sequence>
<dbReference type="PANTHER" id="PTHR33885">
    <property type="entry name" value="PHAGE SHOCK PROTEIN C"/>
    <property type="match status" value="1"/>
</dbReference>
<evidence type="ECO:0000256" key="2">
    <source>
        <dbReference type="ARBA" id="ARBA00022475"/>
    </source>
</evidence>
<evidence type="ECO:0000256" key="7">
    <source>
        <dbReference type="SAM" id="Phobius"/>
    </source>
</evidence>
<evidence type="ECO:0000259" key="8">
    <source>
        <dbReference type="Pfam" id="PF04024"/>
    </source>
</evidence>
<keyword evidence="4 7" id="KW-1133">Transmembrane helix</keyword>
<evidence type="ECO:0000256" key="3">
    <source>
        <dbReference type="ARBA" id="ARBA00022692"/>
    </source>
</evidence>
<keyword evidence="13" id="KW-1185">Reference proteome</keyword>
<dbReference type="OrthoDB" id="5772680at2"/>
<dbReference type="GO" id="GO:0005886">
    <property type="term" value="C:plasma membrane"/>
    <property type="evidence" value="ECO:0007669"/>
    <property type="project" value="UniProtKB-SubCell"/>
</dbReference>
<evidence type="ECO:0000313" key="12">
    <source>
        <dbReference type="Proteomes" id="UP000290848"/>
    </source>
</evidence>
<evidence type="ECO:0000256" key="5">
    <source>
        <dbReference type="ARBA" id="ARBA00023136"/>
    </source>
</evidence>
<dbReference type="EMBL" id="RXOC01000012">
    <property type="protein sequence ID" value="RXF68119.1"/>
    <property type="molecule type" value="Genomic_DNA"/>
</dbReference>
<evidence type="ECO:0000259" key="9">
    <source>
        <dbReference type="Pfam" id="PF18917"/>
    </source>
</evidence>
<comment type="subcellular location">
    <subcellularLocation>
        <location evidence="1">Cell membrane</location>
        <topology evidence="1">Single-pass membrane protein</topology>
    </subcellularLocation>
</comment>
<dbReference type="InterPro" id="IPR052027">
    <property type="entry name" value="PspC"/>
</dbReference>
<evidence type="ECO:0000313" key="11">
    <source>
        <dbReference type="EMBL" id="RXF68119.1"/>
    </source>
</evidence>
<protein>
    <submittedName>
        <fullName evidence="11">PspC domain-containing protein</fullName>
    </submittedName>
</protein>
<accession>A0A4Q0M5U7</accession>
<comment type="caution">
    <text evidence="11">The sequence shown here is derived from an EMBL/GenBank/DDBJ whole genome shotgun (WGS) entry which is preliminary data.</text>
</comment>
<keyword evidence="3 7" id="KW-0812">Transmembrane</keyword>
<dbReference type="Pfam" id="PF04024">
    <property type="entry name" value="PspC"/>
    <property type="match status" value="1"/>
</dbReference>
<keyword evidence="5 7" id="KW-0472">Membrane</keyword>
<feature type="domain" description="Phage shock protein PspC N-terminal" evidence="8">
    <location>
        <begin position="3"/>
        <end position="59"/>
    </location>
</feature>
<dbReference type="PANTHER" id="PTHR33885:SF3">
    <property type="entry name" value="PHAGE SHOCK PROTEIN C"/>
    <property type="match status" value="1"/>
</dbReference>
<evidence type="ECO:0000256" key="1">
    <source>
        <dbReference type="ARBA" id="ARBA00004162"/>
    </source>
</evidence>
<evidence type="ECO:0000256" key="4">
    <source>
        <dbReference type="ARBA" id="ARBA00022989"/>
    </source>
</evidence>
<feature type="region of interest" description="Disordered" evidence="6">
    <location>
        <begin position="163"/>
        <end position="197"/>
    </location>
</feature>
<keyword evidence="2" id="KW-1003">Cell membrane</keyword>
<dbReference type="RefSeq" id="WP_128770548.1">
    <property type="nucleotide sequence ID" value="NZ_RXOC01000012.1"/>
</dbReference>
<name>A0A4Q0M5U7_9SPHI</name>
<reference evidence="10 13" key="2">
    <citation type="submission" date="2019-09" db="EMBL/GenBank/DDBJ databases">
        <title>Pararcticibacter amylolyticus gen. nov., sp. nov., isolated from a rottenly hemp rope, and reclassification of Pedobacter tournemirensis as Pararcticibacter tournemirensis comb. nov.</title>
        <authorList>
            <person name="Cai Y."/>
        </authorList>
    </citation>
    <scope>NUCLEOTIDE SEQUENCE [LARGE SCALE GENOMIC DNA]</scope>
    <source>
        <strain evidence="10 13">TF5-37.2-LB10</strain>
    </source>
</reference>
<dbReference type="Proteomes" id="UP000290848">
    <property type="component" value="Unassembled WGS sequence"/>
</dbReference>
<evidence type="ECO:0000256" key="6">
    <source>
        <dbReference type="SAM" id="MobiDB-lite"/>
    </source>
</evidence>
<reference evidence="11 12" key="1">
    <citation type="submission" date="2018-12" db="EMBL/GenBank/DDBJ databases">
        <title>The Draft Genome Sequence of the Soil Bacterium Pedobacter tournemirensis R1.</title>
        <authorList>
            <person name="He J."/>
        </authorList>
    </citation>
    <scope>NUCLEOTIDE SEQUENCE [LARGE SCALE GENOMIC DNA]</scope>
    <source>
        <strain evidence="11 12">R1</strain>
    </source>
</reference>
<feature type="domain" description="LiaI-LiaF-like transmembrane region" evidence="9">
    <location>
        <begin position="115"/>
        <end position="157"/>
    </location>
</feature>
<feature type="transmembrane region" description="Helical" evidence="7">
    <location>
        <begin position="112"/>
        <end position="129"/>
    </location>
</feature>
<dbReference type="Proteomes" id="UP000322918">
    <property type="component" value="Unassembled WGS sequence"/>
</dbReference>
<feature type="compositionally biased region" description="Polar residues" evidence="6">
    <location>
        <begin position="165"/>
        <end position="175"/>
    </location>
</feature>
<evidence type="ECO:0000313" key="13">
    <source>
        <dbReference type="Proteomes" id="UP000322918"/>
    </source>
</evidence>
<organism evidence="11 12">
    <name type="scientific">Arcticibacter tournemirensis</name>
    <dbReference type="NCBI Taxonomy" id="699437"/>
    <lineage>
        <taxon>Bacteria</taxon>
        <taxon>Pseudomonadati</taxon>
        <taxon>Bacteroidota</taxon>
        <taxon>Sphingobacteriia</taxon>
        <taxon>Sphingobacteriales</taxon>
        <taxon>Sphingobacteriaceae</taxon>
        <taxon>Arcticibacter</taxon>
    </lineage>
</organism>
<proteinExistence type="predicted"/>
<dbReference type="AlphaFoldDB" id="A0A4Q0M5U7"/>
<feature type="compositionally biased region" description="Basic and acidic residues" evidence="6">
    <location>
        <begin position="178"/>
        <end position="197"/>
    </location>
</feature>
<evidence type="ECO:0000313" key="10">
    <source>
        <dbReference type="EMBL" id="KAA8485262.1"/>
    </source>
</evidence>